<reference evidence="2 3" key="1">
    <citation type="submission" date="2019-04" db="EMBL/GenBank/DDBJ databases">
        <title>Chitiniphilus eburnea sp. nov., a novel chitinolytic bacterium isolated from aquaculture sludge.</title>
        <authorList>
            <person name="Sheng M."/>
        </authorList>
    </citation>
    <scope>NUCLEOTIDE SEQUENCE [LARGE SCALE GENOMIC DNA]</scope>
    <source>
        <strain evidence="2 3">HX-2-15</strain>
    </source>
</reference>
<protein>
    <submittedName>
        <fullName evidence="2">Phage tail protein</fullName>
    </submittedName>
</protein>
<evidence type="ECO:0000259" key="1">
    <source>
        <dbReference type="Pfam" id="PF21882"/>
    </source>
</evidence>
<comment type="caution">
    <text evidence="2">The sequence shown here is derived from an EMBL/GenBank/DDBJ whole genome shotgun (WGS) entry which is preliminary data.</text>
</comment>
<dbReference type="Gene3D" id="2.60.40.3940">
    <property type="match status" value="1"/>
</dbReference>
<proteinExistence type="predicted"/>
<dbReference type="Pfam" id="PF21882">
    <property type="entry name" value="Gp53-like_C"/>
    <property type="match status" value="1"/>
</dbReference>
<dbReference type="AlphaFoldDB" id="A0A4U0QCD6"/>
<evidence type="ECO:0000313" key="3">
    <source>
        <dbReference type="Proteomes" id="UP000310016"/>
    </source>
</evidence>
<dbReference type="EMBL" id="SUMF01000001">
    <property type="protein sequence ID" value="TJZ78800.1"/>
    <property type="molecule type" value="Genomic_DNA"/>
</dbReference>
<gene>
    <name evidence="2" type="ORF">FAZ21_00480</name>
</gene>
<dbReference type="Proteomes" id="UP000310016">
    <property type="component" value="Unassembled WGS sequence"/>
</dbReference>
<dbReference type="RefSeq" id="WP_136771315.1">
    <property type="nucleotide sequence ID" value="NZ_SUMF01000001.1"/>
</dbReference>
<accession>A0A4U0QCD6</accession>
<feature type="domain" description="Putative tail fiber protein gp53-like C-terminal" evidence="1">
    <location>
        <begin position="214"/>
        <end position="299"/>
    </location>
</feature>
<dbReference type="OrthoDB" id="8596508at2"/>
<evidence type="ECO:0000313" key="2">
    <source>
        <dbReference type="EMBL" id="TJZ78800.1"/>
    </source>
</evidence>
<organism evidence="2 3">
    <name type="scientific">Chitiniphilus eburneus</name>
    <dbReference type="NCBI Taxonomy" id="2571148"/>
    <lineage>
        <taxon>Bacteria</taxon>
        <taxon>Pseudomonadati</taxon>
        <taxon>Pseudomonadota</taxon>
        <taxon>Betaproteobacteria</taxon>
        <taxon>Neisseriales</taxon>
        <taxon>Chitinibacteraceae</taxon>
        <taxon>Chitiniphilus</taxon>
    </lineage>
</organism>
<sequence>MDYPHSVHSVNLLNGKFTDGNPQTGLLPSRDTASWSNAVTDELLGIIEAAGLTPTEGLNTQLLQALRRTGVFTTLAQFDNSTVAATSAFVQRALGNFSGEVGITTSQTLPAVLAGRIINAGGTITLTLPPGTTVAAGASYQINNVGVGIVTVQAGAGNNLFGIGNGTPRSFLLGSGDTITIAFVGGTSWYAWGGVQLGASAAFGSLLASNGYQKLPSGLIIQWGGVAIIPYNTTNGSITFPVSFNSQCFHVSHSCFGVYATNIGIDINLTNLTSGGFSYQASTNAASGTFSVRWIAIGN</sequence>
<dbReference type="InterPro" id="IPR054075">
    <property type="entry name" value="Gp53-like_C"/>
</dbReference>
<keyword evidence="3" id="KW-1185">Reference proteome</keyword>
<name>A0A4U0QCD6_9NEIS</name>